<sequence length="104" mass="10991">MTQPDIKLDAAALRAHARMVDEAGAMVGEAAAGAAHLDLHDEVYGEWPGRLFVPLINPAQDWALSEIRGGADATTHLAELLRAVADDADTTDQAAAERFRSGGK</sequence>
<dbReference type="RefSeq" id="WP_203763751.1">
    <property type="nucleotide sequence ID" value="NZ_BAAABO010000012.1"/>
</dbReference>
<keyword evidence="2" id="KW-1185">Reference proteome</keyword>
<comment type="caution">
    <text evidence="1">The sequence shown here is derived from an EMBL/GenBank/DDBJ whole genome shotgun (WGS) entry which is preliminary data.</text>
</comment>
<gene>
    <name evidence="1" type="ORF">Ade02nite_34380</name>
</gene>
<name>A0ABQ3Y4A2_9ACTN</name>
<protein>
    <recommendedName>
        <fullName evidence="3">Excreted virulence factor EspC (Type VII ESX diderm)</fullName>
    </recommendedName>
</protein>
<reference evidence="1 2" key="1">
    <citation type="submission" date="2021-01" db="EMBL/GenBank/DDBJ databases">
        <title>Whole genome shotgun sequence of Actinoplanes deccanensis NBRC 13994.</title>
        <authorList>
            <person name="Komaki H."/>
            <person name="Tamura T."/>
        </authorList>
    </citation>
    <scope>NUCLEOTIDE SEQUENCE [LARGE SCALE GENOMIC DNA]</scope>
    <source>
        <strain evidence="1 2">NBRC 13994</strain>
    </source>
</reference>
<dbReference type="EMBL" id="BOMI01000065">
    <property type="protein sequence ID" value="GID74797.1"/>
    <property type="molecule type" value="Genomic_DNA"/>
</dbReference>
<evidence type="ECO:0008006" key="3">
    <source>
        <dbReference type="Google" id="ProtNLM"/>
    </source>
</evidence>
<accession>A0ABQ3Y4A2</accession>
<proteinExistence type="predicted"/>
<dbReference type="Proteomes" id="UP000609879">
    <property type="component" value="Unassembled WGS sequence"/>
</dbReference>
<organism evidence="1 2">
    <name type="scientific">Paractinoplanes deccanensis</name>
    <dbReference type="NCBI Taxonomy" id="113561"/>
    <lineage>
        <taxon>Bacteria</taxon>
        <taxon>Bacillati</taxon>
        <taxon>Actinomycetota</taxon>
        <taxon>Actinomycetes</taxon>
        <taxon>Micromonosporales</taxon>
        <taxon>Micromonosporaceae</taxon>
        <taxon>Paractinoplanes</taxon>
    </lineage>
</organism>
<evidence type="ECO:0000313" key="2">
    <source>
        <dbReference type="Proteomes" id="UP000609879"/>
    </source>
</evidence>
<evidence type="ECO:0000313" key="1">
    <source>
        <dbReference type="EMBL" id="GID74797.1"/>
    </source>
</evidence>